<dbReference type="CDD" id="cd00303">
    <property type="entry name" value="retropepsin_like"/>
    <property type="match status" value="1"/>
</dbReference>
<keyword evidence="6" id="KW-0378">Hydrolase</keyword>
<dbReference type="Pfam" id="PF17917">
    <property type="entry name" value="RT_RNaseH"/>
    <property type="match status" value="1"/>
</dbReference>
<dbReference type="GO" id="GO:0004519">
    <property type="term" value="F:endonuclease activity"/>
    <property type="evidence" value="ECO:0007669"/>
    <property type="project" value="UniProtKB-KW"/>
</dbReference>
<dbReference type="SUPFAM" id="SSF50630">
    <property type="entry name" value="Acid proteases"/>
    <property type="match status" value="1"/>
</dbReference>
<dbReference type="InterPro" id="IPR012337">
    <property type="entry name" value="RNaseH-like_sf"/>
</dbReference>
<dbReference type="PROSITE" id="PS50878">
    <property type="entry name" value="RT_POL"/>
    <property type="match status" value="1"/>
</dbReference>
<dbReference type="InterPro" id="IPR001969">
    <property type="entry name" value="Aspartic_peptidase_AS"/>
</dbReference>
<dbReference type="Proteomes" id="UP001186944">
    <property type="component" value="Unassembled WGS sequence"/>
</dbReference>
<feature type="compositionally biased region" description="Basic residues" evidence="8">
    <location>
        <begin position="1285"/>
        <end position="1301"/>
    </location>
</feature>
<dbReference type="Gene3D" id="3.30.70.270">
    <property type="match status" value="2"/>
</dbReference>
<reference evidence="11" key="1">
    <citation type="submission" date="2019-08" db="EMBL/GenBank/DDBJ databases">
        <title>The improved chromosome-level genome for the pearl oyster Pinctada fucata martensii using PacBio sequencing and Hi-C.</title>
        <authorList>
            <person name="Zheng Z."/>
        </authorList>
    </citation>
    <scope>NUCLEOTIDE SEQUENCE</scope>
    <source>
        <strain evidence="11">ZZ-2019</strain>
        <tissue evidence="11">Adductor muscle</tissue>
    </source>
</reference>
<evidence type="ECO:0000256" key="3">
    <source>
        <dbReference type="ARBA" id="ARBA00022695"/>
    </source>
</evidence>
<evidence type="ECO:0000256" key="4">
    <source>
        <dbReference type="ARBA" id="ARBA00022722"/>
    </source>
</evidence>
<dbReference type="InterPro" id="IPR050951">
    <property type="entry name" value="Retrovirus_Pol_polyprotein"/>
</dbReference>
<evidence type="ECO:0000259" key="9">
    <source>
        <dbReference type="PROSITE" id="PS50878"/>
    </source>
</evidence>
<feature type="region of interest" description="Disordered" evidence="8">
    <location>
        <begin position="1253"/>
        <end position="1301"/>
    </location>
</feature>
<dbReference type="InterPro" id="IPR036397">
    <property type="entry name" value="RNaseH_sf"/>
</dbReference>
<dbReference type="SUPFAM" id="SSF53098">
    <property type="entry name" value="Ribonuclease H-like"/>
    <property type="match status" value="1"/>
</dbReference>
<evidence type="ECO:0000256" key="1">
    <source>
        <dbReference type="ARBA" id="ARBA00012493"/>
    </source>
</evidence>
<dbReference type="PROSITE" id="PS50994">
    <property type="entry name" value="INTEGRASE"/>
    <property type="match status" value="1"/>
</dbReference>
<dbReference type="InterPro" id="IPR041588">
    <property type="entry name" value="Integrase_H2C2"/>
</dbReference>
<dbReference type="InterPro" id="IPR000477">
    <property type="entry name" value="RT_dom"/>
</dbReference>
<evidence type="ECO:0000256" key="5">
    <source>
        <dbReference type="ARBA" id="ARBA00022759"/>
    </source>
</evidence>
<dbReference type="PANTHER" id="PTHR37984:SF11">
    <property type="entry name" value="INTEGRASE CATALYTIC DOMAIN-CONTAINING PROTEIN"/>
    <property type="match status" value="1"/>
</dbReference>
<feature type="region of interest" description="Disordered" evidence="8">
    <location>
        <begin position="249"/>
        <end position="283"/>
    </location>
</feature>
<dbReference type="GO" id="GO:0004190">
    <property type="term" value="F:aspartic-type endopeptidase activity"/>
    <property type="evidence" value="ECO:0007669"/>
    <property type="project" value="InterPro"/>
</dbReference>
<keyword evidence="4" id="KW-0540">Nuclease</keyword>
<keyword evidence="2" id="KW-0808">Transferase</keyword>
<evidence type="ECO:0000256" key="8">
    <source>
        <dbReference type="SAM" id="MobiDB-lite"/>
    </source>
</evidence>
<gene>
    <name evidence="11" type="ORF">FSP39_006643</name>
</gene>
<dbReference type="Pfam" id="PF00078">
    <property type="entry name" value="RVT_1"/>
    <property type="match status" value="1"/>
</dbReference>
<dbReference type="InterPro" id="IPR021109">
    <property type="entry name" value="Peptidase_aspartic_dom_sf"/>
</dbReference>
<dbReference type="FunFam" id="3.30.420.10:FF:000063">
    <property type="entry name" value="Retrovirus-related Pol polyprotein from transposon 297-like Protein"/>
    <property type="match status" value="1"/>
</dbReference>
<dbReference type="Gene3D" id="2.40.70.10">
    <property type="entry name" value="Acid Proteases"/>
    <property type="match status" value="1"/>
</dbReference>
<feature type="domain" description="Integrase catalytic" evidence="10">
    <location>
        <begin position="1015"/>
        <end position="1168"/>
    </location>
</feature>
<dbReference type="Pfam" id="PF17921">
    <property type="entry name" value="Integrase_H2C2"/>
    <property type="match status" value="1"/>
</dbReference>
<protein>
    <recommendedName>
        <fullName evidence="1">RNA-directed DNA polymerase</fullName>
        <ecNumber evidence="1">2.7.7.49</ecNumber>
    </recommendedName>
</protein>
<evidence type="ECO:0000313" key="12">
    <source>
        <dbReference type="Proteomes" id="UP001186944"/>
    </source>
</evidence>
<proteinExistence type="predicted"/>
<dbReference type="Gene3D" id="3.10.20.370">
    <property type="match status" value="1"/>
</dbReference>
<keyword evidence="7" id="KW-0695">RNA-directed DNA polymerase</keyword>
<evidence type="ECO:0000256" key="6">
    <source>
        <dbReference type="ARBA" id="ARBA00022801"/>
    </source>
</evidence>
<evidence type="ECO:0000256" key="7">
    <source>
        <dbReference type="ARBA" id="ARBA00022918"/>
    </source>
</evidence>
<feature type="compositionally biased region" description="Low complexity" evidence="8">
    <location>
        <begin position="259"/>
        <end position="275"/>
    </location>
</feature>
<comment type="caution">
    <text evidence="11">The sequence shown here is derived from an EMBL/GenBank/DDBJ whole genome shotgun (WGS) entry which is preliminary data.</text>
</comment>
<dbReference type="EMBL" id="VSWD01000013">
    <property type="protein sequence ID" value="KAK3084004.1"/>
    <property type="molecule type" value="Genomic_DNA"/>
</dbReference>
<evidence type="ECO:0000259" key="10">
    <source>
        <dbReference type="PROSITE" id="PS50994"/>
    </source>
</evidence>
<dbReference type="InterPro" id="IPR043502">
    <property type="entry name" value="DNA/RNA_pol_sf"/>
</dbReference>
<feature type="region of interest" description="Disordered" evidence="8">
    <location>
        <begin position="1173"/>
        <end position="1240"/>
    </location>
</feature>
<feature type="compositionally biased region" description="Basic and acidic residues" evidence="8">
    <location>
        <begin position="1186"/>
        <end position="1215"/>
    </location>
</feature>
<dbReference type="Gene3D" id="3.30.420.10">
    <property type="entry name" value="Ribonuclease H-like superfamily/Ribonuclease H"/>
    <property type="match status" value="1"/>
</dbReference>
<keyword evidence="5" id="KW-0255">Endonuclease</keyword>
<dbReference type="GO" id="GO:0015074">
    <property type="term" value="P:DNA integration"/>
    <property type="evidence" value="ECO:0007669"/>
    <property type="project" value="InterPro"/>
</dbReference>
<feature type="domain" description="Reverse transcriptase" evidence="9">
    <location>
        <begin position="467"/>
        <end position="646"/>
    </location>
</feature>
<dbReference type="CDD" id="cd01647">
    <property type="entry name" value="RT_LTR"/>
    <property type="match status" value="1"/>
</dbReference>
<keyword evidence="12" id="KW-1185">Reference proteome</keyword>
<dbReference type="PANTHER" id="PTHR37984">
    <property type="entry name" value="PROTEIN CBG26694"/>
    <property type="match status" value="1"/>
</dbReference>
<dbReference type="Gene3D" id="1.10.340.70">
    <property type="match status" value="1"/>
</dbReference>
<dbReference type="PROSITE" id="PS00141">
    <property type="entry name" value="ASP_PROTEASE"/>
    <property type="match status" value="1"/>
</dbReference>
<dbReference type="FunFam" id="3.30.70.270:FF:000026">
    <property type="entry name" value="Transposon Ty3-G Gag-Pol polyprotein"/>
    <property type="match status" value="1"/>
</dbReference>
<evidence type="ECO:0000313" key="11">
    <source>
        <dbReference type="EMBL" id="KAK3084004.1"/>
    </source>
</evidence>
<dbReference type="SUPFAM" id="SSF56672">
    <property type="entry name" value="DNA/RNA polymerases"/>
    <property type="match status" value="1"/>
</dbReference>
<dbReference type="EC" id="2.7.7.49" evidence="1"/>
<feature type="region of interest" description="Disordered" evidence="8">
    <location>
        <begin position="172"/>
        <end position="215"/>
    </location>
</feature>
<organism evidence="11 12">
    <name type="scientific">Pinctada imbricata</name>
    <name type="common">Atlantic pearl-oyster</name>
    <name type="synonym">Pinctada martensii</name>
    <dbReference type="NCBI Taxonomy" id="66713"/>
    <lineage>
        <taxon>Eukaryota</taxon>
        <taxon>Metazoa</taxon>
        <taxon>Spiralia</taxon>
        <taxon>Lophotrochozoa</taxon>
        <taxon>Mollusca</taxon>
        <taxon>Bivalvia</taxon>
        <taxon>Autobranchia</taxon>
        <taxon>Pteriomorphia</taxon>
        <taxon>Pterioida</taxon>
        <taxon>Pterioidea</taxon>
        <taxon>Pteriidae</taxon>
        <taxon>Pinctada</taxon>
    </lineage>
</organism>
<dbReference type="GO" id="GO:0003676">
    <property type="term" value="F:nucleic acid binding"/>
    <property type="evidence" value="ECO:0007669"/>
    <property type="project" value="InterPro"/>
</dbReference>
<accession>A0AA88XEW7</accession>
<dbReference type="CDD" id="cd09274">
    <property type="entry name" value="RNase_HI_RT_Ty3"/>
    <property type="match status" value="1"/>
</dbReference>
<dbReference type="GO" id="GO:0003964">
    <property type="term" value="F:RNA-directed DNA polymerase activity"/>
    <property type="evidence" value="ECO:0007669"/>
    <property type="project" value="UniProtKB-KW"/>
</dbReference>
<feature type="compositionally biased region" description="Polar residues" evidence="8">
    <location>
        <begin position="1272"/>
        <end position="1283"/>
    </location>
</feature>
<dbReference type="InterPro" id="IPR001584">
    <property type="entry name" value="Integrase_cat-core"/>
</dbReference>
<sequence length="1301" mass="149342">MPKMSLPTFPKFDIHSDENSVGIRWTKYVNQLENLFVAMDISSKKRKKALLLHYAGEDVFDIHQTLPDTSAEDGYDQSKTALTNYFQPQVNREFEVFEFRQMKQLQEETVDQFATKLRQKSKHCDFADTDGEIKSQIIQGCTSNDLRRKALRDNLDLTKLLSTARAMEIANKQADKMRKSEETNAVRQKPFSKPNIKQSNSQSKERKKRKCRNCGGRYPHRSSCPAFGQICDYCKKENHFASQCLKRKTRERQKVQNVDENSASSSDGENSSTSSRSDDETTTKGAYSFGVKAKVHQIGKLPKTEIRLNNHKMKIIVDSGSSINIVEETMVNKMRNKPKLQKSDISAFAYGQKEKLRIRGKFSASVESKDKIVTATFYVVPGDYGNLLSYATAVDLNIIPVIQKVKIPKKELTEEYRDVFEGFGKLKDKRIKIHIDENIAPVAEPHRRIPFHVRNQVEEELKRLEQQDVIEKAVGPTPWVSPIVVAPRAKNPNQIRICVDMRKANKAIKRERHLTPTIDDLIMDLNGAKVFSKLDLRNGFHQLELEPESRYVTTFSTHVGLWRYKRLNFGISAAPEIFQNEIRQALQGLKGVRNLSDDIIVFGSDQKTHDANLRAVLQRLREKNLTLNKEKCSFNQNKISFFGYVFSAEGISADPKKVEAIKGAKKPSNQSEIKSFLGMTNYVSRFIPDYSTITEPLRKLLRDKTPWKWTSEQDNAFEKVKRNLTSDGVMTFFDPRKQTELHVDASPVGLAAVMSQENKIVAYASRALTPVEQRYSQTEREALAIVWGCEHFHLYLFGKPFTLITDHKSLEYIFQKPKAKQNLRLERWRLRLTTYNFKVKYMPGITNAADYLSRHPLTESKECNPDEHYIRYVTENAVPRSMKLDEIIKASQHDPVIPLVIKAVTLNHWDPKMCKDNKSYNCFSKMRNELTVVNIKDKCILLRGTRICIPESLQRRAISIAHEGHQGITKTKQLLREKVWFPYIDDLTEQMCKSCITCLSLSPTNTPEPLKMSELPSKPWDEVSVDFFGPIPNGDYIMVVIDDYSRFPVIEIMTSITARTVIPRLDGIFATFGIPSVCKSDNGPPFNGSEFSKFADYLGFKHRKITPLHPEANGLVEKFMQPLQKIIKAANIENKNYRQELHQFLRNYRATPHSTTGISPAEILFSRTIKTKLPEMPKSPPNNPLRNKDASEKSKNKKYADSKRKGRESSIKEGDQVLVKQRKRDKLTPPFHPKPAEVIRRKKSMITVNHEGKEITRDASHFKPLPTGICASDNQTPYQSPTPSIRRRPKRNRQKPARYRD</sequence>
<dbReference type="InterPro" id="IPR041373">
    <property type="entry name" value="RT_RNaseH"/>
</dbReference>
<dbReference type="Gene3D" id="3.10.10.10">
    <property type="entry name" value="HIV Type 1 Reverse Transcriptase, subunit A, domain 1"/>
    <property type="match status" value="1"/>
</dbReference>
<evidence type="ECO:0000256" key="2">
    <source>
        <dbReference type="ARBA" id="ARBA00022679"/>
    </source>
</evidence>
<dbReference type="Pfam" id="PF00665">
    <property type="entry name" value="rve"/>
    <property type="match status" value="1"/>
</dbReference>
<feature type="compositionally biased region" description="Basic and acidic residues" evidence="8">
    <location>
        <begin position="173"/>
        <end position="184"/>
    </location>
</feature>
<dbReference type="FunFam" id="3.10.20.370:FF:000001">
    <property type="entry name" value="Retrovirus-related Pol polyprotein from transposon 17.6-like protein"/>
    <property type="match status" value="1"/>
</dbReference>
<keyword evidence="3" id="KW-0548">Nucleotidyltransferase</keyword>
<dbReference type="GO" id="GO:0006508">
    <property type="term" value="P:proteolysis"/>
    <property type="evidence" value="ECO:0007669"/>
    <property type="project" value="InterPro"/>
</dbReference>
<name>A0AA88XEW7_PINIB</name>
<dbReference type="InterPro" id="IPR043128">
    <property type="entry name" value="Rev_trsase/Diguanyl_cyclase"/>
</dbReference>